<dbReference type="Proteomes" id="UP000297245">
    <property type="component" value="Unassembled WGS sequence"/>
</dbReference>
<accession>A0A4S8KLJ0</accession>
<sequence length="127" mass="14012">MSWGDSCVAGVSPHSKNPSSKSPSIPTSTNQRWTTNPTRVQPRILILFLNRREASSIKTTISLQYKSNTAKLDSDTHPSLNRDAEPPQPAELTSPNKAPTFRRVSCFLCEFCVNGQPESICVDVEAH</sequence>
<dbReference type="AlphaFoldDB" id="A0A4S8KLJ0"/>
<feature type="compositionally biased region" description="Basic and acidic residues" evidence="1">
    <location>
        <begin position="72"/>
        <end position="85"/>
    </location>
</feature>
<name>A0A4S8KLJ0_DENBC</name>
<feature type="compositionally biased region" description="Low complexity" evidence="1">
    <location>
        <begin position="12"/>
        <end position="30"/>
    </location>
</feature>
<keyword evidence="3" id="KW-1185">Reference proteome</keyword>
<evidence type="ECO:0000313" key="3">
    <source>
        <dbReference type="Proteomes" id="UP000297245"/>
    </source>
</evidence>
<feature type="region of interest" description="Disordered" evidence="1">
    <location>
        <begin position="1"/>
        <end position="37"/>
    </location>
</feature>
<organism evidence="2 3">
    <name type="scientific">Dendrothele bispora (strain CBS 962.96)</name>
    <dbReference type="NCBI Taxonomy" id="1314807"/>
    <lineage>
        <taxon>Eukaryota</taxon>
        <taxon>Fungi</taxon>
        <taxon>Dikarya</taxon>
        <taxon>Basidiomycota</taxon>
        <taxon>Agaricomycotina</taxon>
        <taxon>Agaricomycetes</taxon>
        <taxon>Agaricomycetidae</taxon>
        <taxon>Agaricales</taxon>
        <taxon>Agaricales incertae sedis</taxon>
        <taxon>Dendrothele</taxon>
    </lineage>
</organism>
<evidence type="ECO:0000313" key="2">
    <source>
        <dbReference type="EMBL" id="THU76343.1"/>
    </source>
</evidence>
<proteinExistence type="predicted"/>
<reference evidence="2 3" key="1">
    <citation type="journal article" date="2019" name="Nat. Ecol. Evol.">
        <title>Megaphylogeny resolves global patterns of mushroom evolution.</title>
        <authorList>
            <person name="Varga T."/>
            <person name="Krizsan K."/>
            <person name="Foldi C."/>
            <person name="Dima B."/>
            <person name="Sanchez-Garcia M."/>
            <person name="Sanchez-Ramirez S."/>
            <person name="Szollosi G.J."/>
            <person name="Szarkandi J.G."/>
            <person name="Papp V."/>
            <person name="Albert L."/>
            <person name="Andreopoulos W."/>
            <person name="Angelini C."/>
            <person name="Antonin V."/>
            <person name="Barry K.W."/>
            <person name="Bougher N.L."/>
            <person name="Buchanan P."/>
            <person name="Buyck B."/>
            <person name="Bense V."/>
            <person name="Catcheside P."/>
            <person name="Chovatia M."/>
            <person name="Cooper J."/>
            <person name="Damon W."/>
            <person name="Desjardin D."/>
            <person name="Finy P."/>
            <person name="Geml J."/>
            <person name="Haridas S."/>
            <person name="Hughes K."/>
            <person name="Justo A."/>
            <person name="Karasinski D."/>
            <person name="Kautmanova I."/>
            <person name="Kiss B."/>
            <person name="Kocsube S."/>
            <person name="Kotiranta H."/>
            <person name="LaButti K.M."/>
            <person name="Lechner B.E."/>
            <person name="Liimatainen K."/>
            <person name="Lipzen A."/>
            <person name="Lukacs Z."/>
            <person name="Mihaltcheva S."/>
            <person name="Morgado L.N."/>
            <person name="Niskanen T."/>
            <person name="Noordeloos M.E."/>
            <person name="Ohm R.A."/>
            <person name="Ortiz-Santana B."/>
            <person name="Ovrebo C."/>
            <person name="Racz N."/>
            <person name="Riley R."/>
            <person name="Savchenko A."/>
            <person name="Shiryaev A."/>
            <person name="Soop K."/>
            <person name="Spirin V."/>
            <person name="Szebenyi C."/>
            <person name="Tomsovsky M."/>
            <person name="Tulloss R.E."/>
            <person name="Uehling J."/>
            <person name="Grigoriev I.V."/>
            <person name="Vagvolgyi C."/>
            <person name="Papp T."/>
            <person name="Martin F.M."/>
            <person name="Miettinen O."/>
            <person name="Hibbett D.S."/>
            <person name="Nagy L.G."/>
        </authorList>
    </citation>
    <scope>NUCLEOTIDE SEQUENCE [LARGE SCALE GENOMIC DNA]</scope>
    <source>
        <strain evidence="2 3">CBS 962.96</strain>
    </source>
</reference>
<evidence type="ECO:0000256" key="1">
    <source>
        <dbReference type="SAM" id="MobiDB-lite"/>
    </source>
</evidence>
<protein>
    <submittedName>
        <fullName evidence="2">Uncharacterized protein</fullName>
    </submittedName>
</protein>
<dbReference type="EMBL" id="ML180972">
    <property type="protein sequence ID" value="THU76343.1"/>
    <property type="molecule type" value="Genomic_DNA"/>
</dbReference>
<feature type="region of interest" description="Disordered" evidence="1">
    <location>
        <begin position="67"/>
        <end position="97"/>
    </location>
</feature>
<gene>
    <name evidence="2" type="ORF">K435DRAFT_879334</name>
</gene>